<dbReference type="CDD" id="cd01317">
    <property type="entry name" value="DHOase_IIa"/>
    <property type="match status" value="1"/>
</dbReference>
<dbReference type="InterPro" id="IPR050138">
    <property type="entry name" value="DHOase/Allantoinase_Hydrolase"/>
</dbReference>
<dbReference type="InterPro" id="IPR032466">
    <property type="entry name" value="Metal_Hydrolase"/>
</dbReference>
<dbReference type="GO" id="GO:0004038">
    <property type="term" value="F:allantoinase activity"/>
    <property type="evidence" value="ECO:0007669"/>
    <property type="project" value="TreeGrafter"/>
</dbReference>
<feature type="domain" description="Dihydroorotase catalytic" evidence="2">
    <location>
        <begin position="47"/>
        <end position="235"/>
    </location>
</feature>
<evidence type="ECO:0000256" key="1">
    <source>
        <dbReference type="ARBA" id="ARBA00022975"/>
    </source>
</evidence>
<dbReference type="GO" id="GO:0005737">
    <property type="term" value="C:cytoplasm"/>
    <property type="evidence" value="ECO:0007669"/>
    <property type="project" value="TreeGrafter"/>
</dbReference>
<dbReference type="InterPro" id="IPR024403">
    <property type="entry name" value="DHOase_cat"/>
</dbReference>
<dbReference type="PANTHER" id="PTHR43668">
    <property type="entry name" value="ALLANTOINASE"/>
    <property type="match status" value="1"/>
</dbReference>
<dbReference type="NCBIfam" id="TIGR00857">
    <property type="entry name" value="pyrC_multi"/>
    <property type="match status" value="1"/>
</dbReference>
<dbReference type="Gene3D" id="3.20.20.140">
    <property type="entry name" value="Metal-dependent hydrolases"/>
    <property type="match status" value="1"/>
</dbReference>
<dbReference type="SUPFAM" id="SSF51338">
    <property type="entry name" value="Composite domain of metallo-dependent hydrolases"/>
    <property type="match status" value="1"/>
</dbReference>
<evidence type="ECO:0000259" key="2">
    <source>
        <dbReference type="Pfam" id="PF12890"/>
    </source>
</evidence>
<accession>A0A6L2R6G8</accession>
<proteinExistence type="predicted"/>
<sequence>MTVCITNARHLGAPVDLLVSGTSVATLTPAGLRPVPDGCEAFDARGLVLMPSLIDAHTHLREPGYEYKEDIASGLTAAAHGGFGAVMCMANTHPVNDTAAVTRFMLDRARASHPNGPRLYPIAAATPGLKGEEMSPLAELREAGCVAVSNDGHPVGNTELLRRILEYAADLGLLFIDHCEDTRLGKGWQMNEGVVSGLLGVKGQPTVGEAVQAARDIMLAEYLDVPVHIAHVSAKLTLDVIAWGKARGVKVSAETCPHYLLLDESALDGYNTAAKTSPPLRTVQDRDALREALKSGLIDILTTDHAPHATHEKDTTLDAALCGMTGLDLALALTWGLVHDNVLTEAEMQHLWCARPAELFHLPHNGFAPGDPADFFLMDPDEIWEPCPQTLYSKSCNTPFLGKKLRGRLKHHWIAGVRIV</sequence>
<organism evidence="3 4">
    <name type="scientific">Candidatus Desulfovibrio kirbyi</name>
    <dbReference type="NCBI Taxonomy" id="2696086"/>
    <lineage>
        <taxon>Bacteria</taxon>
        <taxon>Pseudomonadati</taxon>
        <taxon>Thermodesulfobacteriota</taxon>
        <taxon>Desulfovibrionia</taxon>
        <taxon>Desulfovibrionales</taxon>
        <taxon>Desulfovibrionaceae</taxon>
        <taxon>Desulfovibrio</taxon>
    </lineage>
</organism>
<name>A0A6L2R6G8_9BACT</name>
<dbReference type="PANTHER" id="PTHR43668:SF2">
    <property type="entry name" value="ALLANTOINASE"/>
    <property type="match status" value="1"/>
</dbReference>
<dbReference type="GO" id="GO:0006145">
    <property type="term" value="P:purine nucleobase catabolic process"/>
    <property type="evidence" value="ECO:0007669"/>
    <property type="project" value="TreeGrafter"/>
</dbReference>
<dbReference type="AlphaFoldDB" id="A0A6L2R6G8"/>
<dbReference type="Proteomes" id="UP000505077">
    <property type="component" value="Unassembled WGS sequence"/>
</dbReference>
<evidence type="ECO:0000313" key="4">
    <source>
        <dbReference type="Proteomes" id="UP000505077"/>
    </source>
</evidence>
<reference evidence="3 4" key="1">
    <citation type="journal article" date="2020" name="ISME J.">
        <title>Parallel Reductive Genome Evolution in Desulfovibrio Ectosymbionts Independently Acquired by Trichonympha Protists in the Termite Gut.</title>
        <authorList>
            <person name="Takeuchi M."/>
            <person name="Kuwahara H."/>
            <person name="Murakami T."/>
            <person name="Takahashi K."/>
            <person name="Kajitani R."/>
            <person name="Toyoda A."/>
            <person name="Itoh T."/>
            <person name="Ohkuma M."/>
            <person name="Hongoh Y."/>
        </authorList>
    </citation>
    <scope>NUCLEOTIDE SEQUENCE [LARGE SCALE GENOMIC DNA]</scope>
    <source>
        <strain evidence="3">ZnDsv-02</strain>
    </source>
</reference>
<dbReference type="InterPro" id="IPR004722">
    <property type="entry name" value="DHOase"/>
</dbReference>
<protein>
    <submittedName>
        <fullName evidence="3">Dihydroorotase</fullName>
    </submittedName>
</protein>
<keyword evidence="1" id="KW-0665">Pyrimidine biosynthesis</keyword>
<gene>
    <name evidence="3" type="primary">pyrC</name>
    <name evidence="3" type="ORF">ZNDK_0921</name>
</gene>
<dbReference type="EMBL" id="BLLL01000010">
    <property type="protein sequence ID" value="GFH63150.1"/>
    <property type="molecule type" value="Genomic_DNA"/>
</dbReference>
<comment type="caution">
    <text evidence="3">The sequence shown here is derived from an EMBL/GenBank/DDBJ whole genome shotgun (WGS) entry which is preliminary data.</text>
</comment>
<dbReference type="GO" id="GO:0006221">
    <property type="term" value="P:pyrimidine nucleotide biosynthetic process"/>
    <property type="evidence" value="ECO:0007669"/>
    <property type="project" value="UniProtKB-KW"/>
</dbReference>
<dbReference type="InterPro" id="IPR011059">
    <property type="entry name" value="Metal-dep_hydrolase_composite"/>
</dbReference>
<dbReference type="GO" id="GO:0004151">
    <property type="term" value="F:dihydroorotase activity"/>
    <property type="evidence" value="ECO:0007669"/>
    <property type="project" value="InterPro"/>
</dbReference>
<dbReference type="Pfam" id="PF12890">
    <property type="entry name" value="DHOase"/>
    <property type="match status" value="1"/>
</dbReference>
<dbReference type="GO" id="GO:0046872">
    <property type="term" value="F:metal ion binding"/>
    <property type="evidence" value="ECO:0007669"/>
    <property type="project" value="InterPro"/>
</dbReference>
<dbReference type="Gene3D" id="2.30.40.10">
    <property type="entry name" value="Urease, subunit C, domain 1"/>
    <property type="match status" value="1"/>
</dbReference>
<dbReference type="SUPFAM" id="SSF51556">
    <property type="entry name" value="Metallo-dependent hydrolases"/>
    <property type="match status" value="1"/>
</dbReference>
<evidence type="ECO:0000313" key="3">
    <source>
        <dbReference type="EMBL" id="GFH63150.1"/>
    </source>
</evidence>